<evidence type="ECO:0000256" key="3">
    <source>
        <dbReference type="ARBA" id="ARBA00023065"/>
    </source>
</evidence>
<dbReference type="GO" id="GO:0033178">
    <property type="term" value="C:proton-transporting two-sector ATPase complex, catalytic domain"/>
    <property type="evidence" value="ECO:0007669"/>
    <property type="project" value="InterPro"/>
</dbReference>
<feature type="coiled-coil region" evidence="4">
    <location>
        <begin position="65"/>
        <end position="92"/>
    </location>
</feature>
<dbReference type="Pfam" id="PF01991">
    <property type="entry name" value="vATP-synt_E"/>
    <property type="match status" value="1"/>
</dbReference>
<gene>
    <name evidence="5" type="ORF">LCGC14_1149970</name>
</gene>
<comment type="similarity">
    <text evidence="1">Belongs to the V-ATPase E subunit family.</text>
</comment>
<evidence type="ECO:0000256" key="1">
    <source>
        <dbReference type="ARBA" id="ARBA00005901"/>
    </source>
</evidence>
<reference evidence="5" key="1">
    <citation type="journal article" date="2015" name="Nature">
        <title>Complex archaea that bridge the gap between prokaryotes and eukaryotes.</title>
        <authorList>
            <person name="Spang A."/>
            <person name="Saw J.H."/>
            <person name="Jorgensen S.L."/>
            <person name="Zaremba-Niedzwiedzka K."/>
            <person name="Martijn J."/>
            <person name="Lind A.E."/>
            <person name="van Eijk R."/>
            <person name="Schleper C."/>
            <person name="Guy L."/>
            <person name="Ettema T.J."/>
        </authorList>
    </citation>
    <scope>NUCLEOTIDE SEQUENCE</scope>
</reference>
<evidence type="ECO:0008006" key="6">
    <source>
        <dbReference type="Google" id="ProtNLM"/>
    </source>
</evidence>
<sequence>MSLEKILKKIIDDAQAEADKIILESQKKAEEIKEKGRKKASDLAEALVKEAERQGHLEASRIISQARLEKKINTLSRKKELIEEVLEKAFQRGAKGKERLKRKIIMKEGESEEPYDEEKLKEELRSKLENEILEALKI</sequence>
<proteinExistence type="inferred from homology"/>
<keyword evidence="4" id="KW-0175">Coiled coil</keyword>
<protein>
    <recommendedName>
        <fullName evidence="6">V-type ATP synthase subunit E</fullName>
    </recommendedName>
</protein>
<dbReference type="InterPro" id="IPR002842">
    <property type="entry name" value="ATPase_V1_Esu"/>
</dbReference>
<keyword evidence="2" id="KW-0813">Transport</keyword>
<dbReference type="Gene3D" id="1.20.5.620">
    <property type="entry name" value="F1F0 ATP synthase subunit B, membrane domain"/>
    <property type="match status" value="1"/>
</dbReference>
<comment type="caution">
    <text evidence="5">The sequence shown here is derived from an EMBL/GenBank/DDBJ whole genome shotgun (WGS) entry which is preliminary data.</text>
</comment>
<evidence type="ECO:0000256" key="2">
    <source>
        <dbReference type="ARBA" id="ARBA00022448"/>
    </source>
</evidence>
<keyword evidence="3" id="KW-0406">Ion transport</keyword>
<name>A0A0F9Q1E2_9ZZZZ</name>
<accession>A0A0F9Q1E2</accession>
<dbReference type="EMBL" id="LAZR01005521">
    <property type="protein sequence ID" value="KKM99232.1"/>
    <property type="molecule type" value="Genomic_DNA"/>
</dbReference>
<evidence type="ECO:0000313" key="5">
    <source>
        <dbReference type="EMBL" id="KKM99232.1"/>
    </source>
</evidence>
<organism evidence="5">
    <name type="scientific">marine sediment metagenome</name>
    <dbReference type="NCBI Taxonomy" id="412755"/>
    <lineage>
        <taxon>unclassified sequences</taxon>
        <taxon>metagenomes</taxon>
        <taxon>ecological metagenomes</taxon>
    </lineage>
</organism>
<evidence type="ECO:0000256" key="4">
    <source>
        <dbReference type="SAM" id="Coils"/>
    </source>
</evidence>
<dbReference type="AlphaFoldDB" id="A0A0F9Q1E2"/>
<dbReference type="GO" id="GO:0046961">
    <property type="term" value="F:proton-transporting ATPase activity, rotational mechanism"/>
    <property type="evidence" value="ECO:0007669"/>
    <property type="project" value="InterPro"/>
</dbReference>